<organism evidence="10 11">
    <name type="scientific">Candidatus Nitrospira nitrosa</name>
    <dbReference type="NCBI Taxonomy" id="1742972"/>
    <lineage>
        <taxon>Bacteria</taxon>
        <taxon>Pseudomonadati</taxon>
        <taxon>Nitrospirota</taxon>
        <taxon>Nitrospiria</taxon>
        <taxon>Nitrospirales</taxon>
        <taxon>Nitrospiraceae</taxon>
        <taxon>Nitrospira</taxon>
    </lineage>
</organism>
<dbReference type="PRINTS" id="PR00344">
    <property type="entry name" value="BCTRLSENSOR"/>
</dbReference>
<reference evidence="10 11" key="1">
    <citation type="submission" date="2015-10" db="EMBL/GenBank/DDBJ databases">
        <authorList>
            <person name="Gilbert D.G."/>
        </authorList>
    </citation>
    <scope>NUCLEOTIDE SEQUENCE [LARGE SCALE GENOMIC DNA]</scope>
    <source>
        <strain evidence="10">COMA1</strain>
    </source>
</reference>
<keyword evidence="8" id="KW-0902">Two-component regulatory system</keyword>
<evidence type="ECO:0000256" key="6">
    <source>
        <dbReference type="ARBA" id="ARBA00022777"/>
    </source>
</evidence>
<gene>
    <name evidence="10" type="ORF">COMA1_80115</name>
</gene>
<dbReference type="SUPFAM" id="SSF47384">
    <property type="entry name" value="Homodimeric domain of signal transducing histidine kinase"/>
    <property type="match status" value="1"/>
</dbReference>
<dbReference type="AlphaFoldDB" id="A0A0S4LUT6"/>
<evidence type="ECO:0000313" key="10">
    <source>
        <dbReference type="EMBL" id="CUS39622.1"/>
    </source>
</evidence>
<keyword evidence="4 10" id="KW-0808">Transferase</keyword>
<dbReference type="STRING" id="1742972.COMA1_80115"/>
<dbReference type="InterPro" id="IPR036097">
    <property type="entry name" value="HisK_dim/P_sf"/>
</dbReference>
<sequence length="423" mass="47196">MIAATSSQANSSSAGHESIQTLTRFLQAIGHPTSLTRLADQILLSLSEIAHYPQGSLFLFEREHRHYRQIHSFGQIKTVAPPSVMAVDHPLVQALIADQHIVDRLESPLIPHAKIFNDRTHPLPGSHVLAVPLLTHGTLIAFILLHSPATQAALSPVTMEILTAMAQSAANALDSLLIYEDLRQSQSLMRRTDRLRSLEIIAGGFAHEIRNPLTSIKTFIQLAPERKDDSQFIVEFSRIVLEDVNRIERLIQEILDYARYMEPQMTDEDLNDLVTSCLYFIQVKADGRGIKIEKQLAPETPRGMLDRQQIKQVLLNLLLNALDAMGEGRGSLRVRTHQFQKPEGTFFMQIDIEDTGQGIAPENLEHIFDPFFTTKHSSTMNAGTGLGLTIAHQIIQEHHGTIHVTSTLGQGTTFRITLPALHQ</sequence>
<dbReference type="InterPro" id="IPR036890">
    <property type="entry name" value="HATPase_C_sf"/>
</dbReference>
<dbReference type="OrthoDB" id="9808844at2"/>
<evidence type="ECO:0000256" key="3">
    <source>
        <dbReference type="ARBA" id="ARBA00022553"/>
    </source>
</evidence>
<evidence type="ECO:0000256" key="4">
    <source>
        <dbReference type="ARBA" id="ARBA00022679"/>
    </source>
</evidence>
<evidence type="ECO:0000259" key="9">
    <source>
        <dbReference type="PROSITE" id="PS50109"/>
    </source>
</evidence>
<dbReference type="InterPro" id="IPR003594">
    <property type="entry name" value="HATPase_dom"/>
</dbReference>
<evidence type="ECO:0000313" key="11">
    <source>
        <dbReference type="Proteomes" id="UP000199032"/>
    </source>
</evidence>
<evidence type="ECO:0000256" key="7">
    <source>
        <dbReference type="ARBA" id="ARBA00022840"/>
    </source>
</evidence>
<comment type="catalytic activity">
    <reaction evidence="1">
        <text>ATP + protein L-histidine = ADP + protein N-phospho-L-histidine.</text>
        <dbReference type="EC" id="2.7.13.3"/>
    </reaction>
</comment>
<dbReference type="InterPro" id="IPR029016">
    <property type="entry name" value="GAF-like_dom_sf"/>
</dbReference>
<dbReference type="SUPFAM" id="SSF55781">
    <property type="entry name" value="GAF domain-like"/>
    <property type="match status" value="1"/>
</dbReference>
<keyword evidence="11" id="KW-1185">Reference proteome</keyword>
<keyword evidence="5" id="KW-0547">Nucleotide-binding</keyword>
<name>A0A0S4LUT6_9BACT</name>
<evidence type="ECO:0000256" key="8">
    <source>
        <dbReference type="ARBA" id="ARBA00023012"/>
    </source>
</evidence>
<evidence type="ECO:0000256" key="2">
    <source>
        <dbReference type="ARBA" id="ARBA00012438"/>
    </source>
</evidence>
<protein>
    <recommendedName>
        <fullName evidence="2">histidine kinase</fullName>
        <ecNumber evidence="2">2.7.13.3</ecNumber>
    </recommendedName>
</protein>
<dbReference type="RefSeq" id="WP_090751305.1">
    <property type="nucleotide sequence ID" value="NZ_CZQA01000014.1"/>
</dbReference>
<dbReference type="Gene3D" id="3.30.450.40">
    <property type="match status" value="1"/>
</dbReference>
<dbReference type="SUPFAM" id="SSF55874">
    <property type="entry name" value="ATPase domain of HSP90 chaperone/DNA topoisomerase II/histidine kinase"/>
    <property type="match status" value="1"/>
</dbReference>
<dbReference type="PANTHER" id="PTHR43065">
    <property type="entry name" value="SENSOR HISTIDINE KINASE"/>
    <property type="match status" value="1"/>
</dbReference>
<evidence type="ECO:0000256" key="5">
    <source>
        <dbReference type="ARBA" id="ARBA00022741"/>
    </source>
</evidence>
<evidence type="ECO:0000256" key="1">
    <source>
        <dbReference type="ARBA" id="ARBA00000085"/>
    </source>
</evidence>
<dbReference type="InterPro" id="IPR005467">
    <property type="entry name" value="His_kinase_dom"/>
</dbReference>
<dbReference type="PANTHER" id="PTHR43065:SF10">
    <property type="entry name" value="PEROXIDE STRESS-ACTIVATED HISTIDINE KINASE MAK3"/>
    <property type="match status" value="1"/>
</dbReference>
<dbReference type="EC" id="2.7.13.3" evidence="2"/>
<feature type="domain" description="Histidine kinase" evidence="9">
    <location>
        <begin position="204"/>
        <end position="422"/>
    </location>
</feature>
<dbReference type="SMART" id="SM00065">
    <property type="entry name" value="GAF"/>
    <property type="match status" value="1"/>
</dbReference>
<keyword evidence="7" id="KW-0067">ATP-binding</keyword>
<dbReference type="InterPro" id="IPR003018">
    <property type="entry name" value="GAF"/>
</dbReference>
<keyword evidence="3" id="KW-0597">Phosphoprotein</keyword>
<dbReference type="InterPro" id="IPR004358">
    <property type="entry name" value="Sig_transdc_His_kin-like_C"/>
</dbReference>
<keyword evidence="6 10" id="KW-0418">Kinase</keyword>
<dbReference type="CDD" id="cd00082">
    <property type="entry name" value="HisKA"/>
    <property type="match status" value="1"/>
</dbReference>
<dbReference type="Gene3D" id="1.10.287.130">
    <property type="match status" value="1"/>
</dbReference>
<dbReference type="Pfam" id="PF02518">
    <property type="entry name" value="HATPase_c"/>
    <property type="match status" value="1"/>
</dbReference>
<dbReference type="GO" id="GO:0005524">
    <property type="term" value="F:ATP binding"/>
    <property type="evidence" value="ECO:0007669"/>
    <property type="project" value="UniProtKB-KW"/>
</dbReference>
<dbReference type="Proteomes" id="UP000199032">
    <property type="component" value="Unassembled WGS sequence"/>
</dbReference>
<dbReference type="Gene3D" id="3.30.565.10">
    <property type="entry name" value="Histidine kinase-like ATPase, C-terminal domain"/>
    <property type="match status" value="1"/>
</dbReference>
<accession>A0A0S4LUT6</accession>
<proteinExistence type="predicted"/>
<dbReference type="SMART" id="SM00388">
    <property type="entry name" value="HisKA"/>
    <property type="match status" value="1"/>
</dbReference>
<dbReference type="Pfam" id="PF00512">
    <property type="entry name" value="HisKA"/>
    <property type="match status" value="1"/>
</dbReference>
<dbReference type="GO" id="GO:0000155">
    <property type="term" value="F:phosphorelay sensor kinase activity"/>
    <property type="evidence" value="ECO:0007669"/>
    <property type="project" value="InterPro"/>
</dbReference>
<dbReference type="InterPro" id="IPR003661">
    <property type="entry name" value="HisK_dim/P_dom"/>
</dbReference>
<dbReference type="EMBL" id="CZQA01000014">
    <property type="protein sequence ID" value="CUS39622.1"/>
    <property type="molecule type" value="Genomic_DNA"/>
</dbReference>
<dbReference type="Pfam" id="PF13492">
    <property type="entry name" value="GAF_3"/>
    <property type="match status" value="1"/>
</dbReference>
<dbReference type="SMART" id="SM00387">
    <property type="entry name" value="HATPase_c"/>
    <property type="match status" value="1"/>
</dbReference>
<dbReference type="PROSITE" id="PS50109">
    <property type="entry name" value="HIS_KIN"/>
    <property type="match status" value="1"/>
</dbReference>